<dbReference type="PANTHER" id="PTHR10695">
    <property type="entry name" value="DEPHOSPHO-COA KINASE-RELATED"/>
    <property type="match status" value="1"/>
</dbReference>
<name>I2H8A4_HENB6</name>
<dbReference type="GO" id="GO:0004140">
    <property type="term" value="F:dephospho-CoA kinase activity"/>
    <property type="evidence" value="ECO:0007669"/>
    <property type="project" value="InterPro"/>
</dbReference>
<dbReference type="STRING" id="1071380.I2H8A4"/>
<evidence type="ECO:0000313" key="4">
    <source>
        <dbReference type="EMBL" id="CCH62606.1"/>
    </source>
</evidence>
<dbReference type="HAMAP" id="MF_00376">
    <property type="entry name" value="Dephospho_CoA_kinase"/>
    <property type="match status" value="1"/>
</dbReference>
<comment type="similarity">
    <text evidence="1">Belongs to the CoaE family.</text>
</comment>
<dbReference type="PROSITE" id="PS51219">
    <property type="entry name" value="DPCK"/>
    <property type="match status" value="1"/>
</dbReference>
<dbReference type="OrthoDB" id="247245at2759"/>
<reference evidence="4 5" key="1">
    <citation type="journal article" date="2011" name="Proc. Natl. Acad. Sci. U.S.A.">
        <title>Evolutionary erosion of yeast sex chromosomes by mating-type switching accidents.</title>
        <authorList>
            <person name="Gordon J.L."/>
            <person name="Armisen D."/>
            <person name="Proux-Wera E."/>
            <person name="Oheigeartaigh S.S."/>
            <person name="Byrne K.P."/>
            <person name="Wolfe K.H."/>
        </authorList>
    </citation>
    <scope>NUCLEOTIDE SEQUENCE [LARGE SCALE GENOMIC DNA]</scope>
    <source>
        <strain evidence="5">ATCC 34711 / CBS 6284 / DSM 70876 / NBRC 10599 / NRRL Y-10934 / UCD 77-7</strain>
    </source>
</reference>
<dbReference type="FunFam" id="3.40.50.300:FF:000485">
    <property type="entry name" value="Dephospho-CoA kinase CAB5"/>
    <property type="match status" value="1"/>
</dbReference>
<accession>I2H8A4</accession>
<dbReference type="GO" id="GO:0015937">
    <property type="term" value="P:coenzyme A biosynthetic process"/>
    <property type="evidence" value="ECO:0007669"/>
    <property type="project" value="EnsemblFungi"/>
</dbReference>
<keyword evidence="3" id="KW-0067">ATP-binding</keyword>
<evidence type="ECO:0000256" key="2">
    <source>
        <dbReference type="ARBA" id="ARBA00022741"/>
    </source>
</evidence>
<evidence type="ECO:0008006" key="6">
    <source>
        <dbReference type="Google" id="ProtNLM"/>
    </source>
</evidence>
<dbReference type="GeneID" id="14497844"/>
<dbReference type="OMA" id="CQMDIEQ"/>
<dbReference type="CDD" id="cd02022">
    <property type="entry name" value="DPCK"/>
    <property type="match status" value="1"/>
</dbReference>
<evidence type="ECO:0000313" key="5">
    <source>
        <dbReference type="Proteomes" id="UP000002866"/>
    </source>
</evidence>
<dbReference type="FunCoup" id="I2H8A4">
    <property type="interactions" value="411"/>
</dbReference>
<dbReference type="InParanoid" id="I2H8A4"/>
<dbReference type="PANTHER" id="PTHR10695:SF46">
    <property type="entry name" value="BIFUNCTIONAL COENZYME A SYNTHASE-RELATED"/>
    <property type="match status" value="1"/>
</dbReference>
<dbReference type="GO" id="GO:0031315">
    <property type="term" value="C:extrinsic component of mitochondrial outer membrane"/>
    <property type="evidence" value="ECO:0007669"/>
    <property type="project" value="EnsemblFungi"/>
</dbReference>
<dbReference type="EMBL" id="HE806323">
    <property type="protein sequence ID" value="CCH62606.1"/>
    <property type="molecule type" value="Genomic_DNA"/>
</dbReference>
<dbReference type="KEGG" id="tbl:TBLA_0H03250"/>
<dbReference type="SUPFAM" id="SSF52540">
    <property type="entry name" value="P-loop containing nucleoside triphosphate hydrolases"/>
    <property type="match status" value="1"/>
</dbReference>
<gene>
    <name evidence="4" type="primary">TBLA0H03250</name>
    <name evidence="4" type="ORF">TBLA_0H03250</name>
</gene>
<dbReference type="Proteomes" id="UP000002866">
    <property type="component" value="Chromosome 8"/>
</dbReference>
<dbReference type="Pfam" id="PF01121">
    <property type="entry name" value="CoaE"/>
    <property type="match status" value="1"/>
</dbReference>
<dbReference type="HOGENOM" id="CLU_057180_0_1_1"/>
<evidence type="ECO:0000256" key="3">
    <source>
        <dbReference type="ARBA" id="ARBA00022840"/>
    </source>
</evidence>
<organism evidence="4 5">
    <name type="scientific">Henningerozyma blattae (strain ATCC 34711 / CBS 6284 / DSM 70876 / NBRC 10599 / NRRL Y-10934 / UCD 77-7)</name>
    <name type="common">Yeast</name>
    <name type="synonym">Tetrapisispora blattae</name>
    <dbReference type="NCBI Taxonomy" id="1071380"/>
    <lineage>
        <taxon>Eukaryota</taxon>
        <taxon>Fungi</taxon>
        <taxon>Dikarya</taxon>
        <taxon>Ascomycota</taxon>
        <taxon>Saccharomycotina</taxon>
        <taxon>Saccharomycetes</taxon>
        <taxon>Saccharomycetales</taxon>
        <taxon>Saccharomycetaceae</taxon>
        <taxon>Henningerozyma</taxon>
    </lineage>
</organism>
<dbReference type="GO" id="GO:1990143">
    <property type="term" value="C:CoA-synthesizing protein complex"/>
    <property type="evidence" value="ECO:0007669"/>
    <property type="project" value="EnsemblFungi"/>
</dbReference>
<dbReference type="eggNOG" id="KOG3220">
    <property type="taxonomic scope" value="Eukaryota"/>
</dbReference>
<evidence type="ECO:0000256" key="1">
    <source>
        <dbReference type="ARBA" id="ARBA00009018"/>
    </source>
</evidence>
<dbReference type="GO" id="GO:0005524">
    <property type="term" value="F:ATP binding"/>
    <property type="evidence" value="ECO:0007669"/>
    <property type="project" value="UniProtKB-KW"/>
</dbReference>
<dbReference type="Gene3D" id="3.40.50.300">
    <property type="entry name" value="P-loop containing nucleotide triphosphate hydrolases"/>
    <property type="match status" value="1"/>
</dbReference>
<dbReference type="AlphaFoldDB" id="I2H8A4"/>
<dbReference type="InterPro" id="IPR027417">
    <property type="entry name" value="P-loop_NTPase"/>
</dbReference>
<sequence>MLVVGLTGGIACGKSTVSRRFQEHHKIPVVDADKIAREVVEPGEPAYDAIVNHFGEDVLKANGELNREALGKKVFGNPKELKILNNITHPAIRKSILRQILLNYIYGYSICILDIPLLFESKLDIICGVTISVICNEKLQIERLLARNPTLSSEDAKNRIDSQMKMNDRIEKSDYIITNDEDMNMLYKRVDNVVSKIQPTFYRTIFEWMPPFGIISALCVILTRKLRKKSSVH</sequence>
<keyword evidence="5" id="KW-1185">Reference proteome</keyword>
<dbReference type="GO" id="GO:0005811">
    <property type="term" value="C:lipid droplet"/>
    <property type="evidence" value="ECO:0007669"/>
    <property type="project" value="EnsemblFungi"/>
</dbReference>
<dbReference type="RefSeq" id="XP_004182125.1">
    <property type="nucleotide sequence ID" value="XM_004182077.1"/>
</dbReference>
<keyword evidence="2" id="KW-0547">Nucleotide-binding</keyword>
<proteinExistence type="inferred from homology"/>
<protein>
    <recommendedName>
        <fullName evidence="6">Dephospho-CoA kinase</fullName>
    </recommendedName>
</protein>
<dbReference type="InterPro" id="IPR001977">
    <property type="entry name" value="Depp_CoAkinase"/>
</dbReference>
<dbReference type="NCBIfam" id="TIGR00152">
    <property type="entry name" value="dephospho-CoA kinase"/>
    <property type="match status" value="1"/>
</dbReference>